<comment type="caution">
    <text evidence="3">The sequence shown here is derived from an EMBL/GenBank/DDBJ whole genome shotgun (WGS) entry which is preliminary data.</text>
</comment>
<dbReference type="InterPro" id="IPR000683">
    <property type="entry name" value="Gfo/Idh/MocA-like_OxRdtase_N"/>
</dbReference>
<dbReference type="EMBL" id="JAODBU010000007">
    <property type="protein sequence ID" value="MCT7399130.1"/>
    <property type="molecule type" value="Genomic_DNA"/>
</dbReference>
<evidence type="ECO:0000259" key="1">
    <source>
        <dbReference type="Pfam" id="PF01408"/>
    </source>
</evidence>
<dbReference type="Gene3D" id="3.40.50.720">
    <property type="entry name" value="NAD(P)-binding Rossmann-like Domain"/>
    <property type="match status" value="1"/>
</dbReference>
<name>A0ABT2M0T1_9FIRM</name>
<evidence type="ECO:0000259" key="2">
    <source>
        <dbReference type="Pfam" id="PF22725"/>
    </source>
</evidence>
<feature type="domain" description="Gfo/Idh/MocA-like oxidoreductase N-terminal" evidence="1">
    <location>
        <begin position="2"/>
        <end position="119"/>
    </location>
</feature>
<organism evidence="3 4">
    <name type="scientific">Eubacterium album</name>
    <dbReference type="NCBI Taxonomy" id="2978477"/>
    <lineage>
        <taxon>Bacteria</taxon>
        <taxon>Bacillati</taxon>
        <taxon>Bacillota</taxon>
        <taxon>Clostridia</taxon>
        <taxon>Eubacteriales</taxon>
        <taxon>Eubacteriaceae</taxon>
        <taxon>Eubacterium</taxon>
    </lineage>
</organism>
<dbReference type="PANTHER" id="PTHR43054">
    <property type="match status" value="1"/>
</dbReference>
<proteinExistence type="predicted"/>
<dbReference type="PANTHER" id="PTHR43054:SF1">
    <property type="entry name" value="SCYLLO-INOSITOL 2-DEHYDROGENASE (NADP(+)) IOLU"/>
    <property type="match status" value="1"/>
</dbReference>
<dbReference type="Pfam" id="PF01408">
    <property type="entry name" value="GFO_IDH_MocA"/>
    <property type="match status" value="1"/>
</dbReference>
<dbReference type="SUPFAM" id="SSF55347">
    <property type="entry name" value="Glyceraldehyde-3-phosphate dehydrogenase-like, C-terminal domain"/>
    <property type="match status" value="1"/>
</dbReference>
<dbReference type="SUPFAM" id="SSF51735">
    <property type="entry name" value="NAD(P)-binding Rossmann-fold domains"/>
    <property type="match status" value="1"/>
</dbReference>
<dbReference type="Pfam" id="PF22725">
    <property type="entry name" value="GFO_IDH_MocA_C3"/>
    <property type="match status" value="1"/>
</dbReference>
<dbReference type="Gene3D" id="3.30.360.10">
    <property type="entry name" value="Dihydrodipicolinate Reductase, domain 2"/>
    <property type="match status" value="1"/>
</dbReference>
<sequence length="324" mass="37057">MINFATIGTNFVVDWFLEAVEQCDNLCYVATYSRDKEKGEAFSKKHNGKMVFTDLNKLAKCDEIHAVYIASPNSLHYEQTKLLIENGKHVMIEKTITSNQKELEELINLAIKHNVVIMEAMRNVIDPGFFAIKEAIELVKPVRRVSFQYCQYSSRYDKYKQGIFENAFRKEFSNGALTDIGVYCVHPLVKLFGMPQEIMAMAQILPDSIDGQGTIIAKYPEMLAEVLYSKITNSKIPSQIQGEKGAIIIEDIPNPRKVKVIFNDNTEKIIKVPECENNLVFEAKEWARLIEIGKFTDEHIKYSHMCVKVMDEARRQQGVVFPAD</sequence>
<keyword evidence="4" id="KW-1185">Reference proteome</keyword>
<evidence type="ECO:0000313" key="4">
    <source>
        <dbReference type="Proteomes" id="UP001431199"/>
    </source>
</evidence>
<dbReference type="Proteomes" id="UP001431199">
    <property type="component" value="Unassembled WGS sequence"/>
</dbReference>
<dbReference type="InterPro" id="IPR036291">
    <property type="entry name" value="NAD(P)-bd_dom_sf"/>
</dbReference>
<accession>A0ABT2M0T1</accession>
<feature type="domain" description="GFO/IDH/MocA-like oxidoreductase" evidence="2">
    <location>
        <begin position="164"/>
        <end position="247"/>
    </location>
</feature>
<dbReference type="RefSeq" id="WP_260978745.1">
    <property type="nucleotide sequence ID" value="NZ_JAODBU010000007.1"/>
</dbReference>
<evidence type="ECO:0000313" key="3">
    <source>
        <dbReference type="EMBL" id="MCT7399130.1"/>
    </source>
</evidence>
<protein>
    <submittedName>
        <fullName evidence="3">Gfo/Idh/MocA family oxidoreductase</fullName>
    </submittedName>
</protein>
<gene>
    <name evidence="3" type="ORF">N5B56_08550</name>
</gene>
<reference evidence="3" key="1">
    <citation type="submission" date="2022-09" db="EMBL/GenBank/DDBJ databases">
        <title>Eubacterium sp. LFL-14 isolated from human feces.</title>
        <authorList>
            <person name="Liu F."/>
        </authorList>
    </citation>
    <scope>NUCLEOTIDE SEQUENCE</scope>
    <source>
        <strain evidence="3">LFL-14</strain>
    </source>
</reference>
<dbReference type="InterPro" id="IPR055170">
    <property type="entry name" value="GFO_IDH_MocA-like_dom"/>
</dbReference>